<feature type="signal peptide" evidence="5">
    <location>
        <begin position="1"/>
        <end position="20"/>
    </location>
</feature>
<evidence type="ECO:0000256" key="1">
    <source>
        <dbReference type="ARBA" id="ARBA00004196"/>
    </source>
</evidence>
<dbReference type="PANTHER" id="PTHR35936">
    <property type="entry name" value="MEMBRANE-BOUND LYTIC MUREIN TRANSGLYCOSYLASE F"/>
    <property type="match status" value="1"/>
</dbReference>
<keyword evidence="9" id="KW-1185">Reference proteome</keyword>
<evidence type="ECO:0000256" key="5">
    <source>
        <dbReference type="SAM" id="SignalP"/>
    </source>
</evidence>
<gene>
    <name evidence="8" type="ORF">BRSU_1920</name>
</gene>
<evidence type="ECO:0000256" key="2">
    <source>
        <dbReference type="ARBA" id="ARBA00010333"/>
    </source>
</evidence>
<evidence type="ECO:0000313" key="8">
    <source>
        <dbReference type="EMBL" id="CRF34172.1"/>
    </source>
</evidence>
<evidence type="ECO:0000256" key="4">
    <source>
        <dbReference type="RuleBase" id="RU003744"/>
    </source>
</evidence>
<dbReference type="EMBL" id="CVLB01000001">
    <property type="protein sequence ID" value="CRF34172.1"/>
    <property type="molecule type" value="Genomic_DNA"/>
</dbReference>
<dbReference type="Pfam" id="PF00497">
    <property type="entry name" value="SBP_bac_3"/>
    <property type="match status" value="1"/>
</dbReference>
<dbReference type="GO" id="GO:0016020">
    <property type="term" value="C:membrane"/>
    <property type="evidence" value="ECO:0007669"/>
    <property type="project" value="InterPro"/>
</dbReference>
<comment type="similarity">
    <text evidence="2 4">Belongs to the bacterial solute-binding protein 3 family.</text>
</comment>
<dbReference type="CDD" id="cd00996">
    <property type="entry name" value="PBP2_AatB_like"/>
    <property type="match status" value="1"/>
</dbReference>
<dbReference type="InterPro" id="IPR018313">
    <property type="entry name" value="SBP_3_CS"/>
</dbReference>
<dbReference type="AlphaFoldDB" id="A0A0G4K930"/>
<dbReference type="InterPro" id="IPR001638">
    <property type="entry name" value="Solute-binding_3/MltF_N"/>
</dbReference>
<dbReference type="RefSeq" id="WP_048595075.1">
    <property type="nucleotide sequence ID" value="NZ_CVLB01000001.1"/>
</dbReference>
<sequence length="279" mass="30491">MKRISSILLFIIFAFIVSCGGGDKAAADNTAENNTAAAAEDNSLQKVKDAGKLVLGLDDTFAPMGFRDENGEVVGFDIDLAREVANRLGVSLEIKPIEWSSSILSLNKGDVDVLWNGVTINEARKQQINFSKPYLNNKLVIVKAVDDNTINSKDDLSGKVLGVQVGSNDEALTADPSSKNAKEIRRYDVNVNAFLDLQAKRIDAVVIDEVAAQYYIAEKKAPFVVVENSPLTEELYGIGFRKSDAKLLAEVDKILDEMRADGTASKISEKWFAKDIMLK</sequence>
<dbReference type="Gene3D" id="3.40.190.10">
    <property type="entry name" value="Periplasmic binding protein-like II"/>
    <property type="match status" value="2"/>
</dbReference>
<proteinExistence type="inferred from homology"/>
<dbReference type="PROSITE" id="PS51257">
    <property type="entry name" value="PROKAR_LIPOPROTEIN"/>
    <property type="match status" value="1"/>
</dbReference>
<dbReference type="PANTHER" id="PTHR35936:SF34">
    <property type="entry name" value="ABC TRANSPORTER EXTRACELLULAR-BINDING PROTEIN YCKB-RELATED"/>
    <property type="match status" value="1"/>
</dbReference>
<evidence type="ECO:0000259" key="6">
    <source>
        <dbReference type="SMART" id="SM00062"/>
    </source>
</evidence>
<dbReference type="InterPro" id="IPR001320">
    <property type="entry name" value="Iontro_rcpt_C"/>
</dbReference>
<organism evidence="8 9">
    <name type="scientific">Brachyspira suanatina</name>
    <dbReference type="NCBI Taxonomy" id="381802"/>
    <lineage>
        <taxon>Bacteria</taxon>
        <taxon>Pseudomonadati</taxon>
        <taxon>Spirochaetota</taxon>
        <taxon>Spirochaetia</taxon>
        <taxon>Brachyspirales</taxon>
        <taxon>Brachyspiraceae</taxon>
        <taxon>Brachyspira</taxon>
    </lineage>
</organism>
<feature type="domain" description="Ionotropic glutamate receptor C-terminal" evidence="7">
    <location>
        <begin position="52"/>
        <end position="274"/>
    </location>
</feature>
<keyword evidence="3 5" id="KW-0732">Signal</keyword>
<dbReference type="OrthoDB" id="9775197at2"/>
<dbReference type="SMART" id="SM00079">
    <property type="entry name" value="PBPe"/>
    <property type="match status" value="1"/>
</dbReference>
<evidence type="ECO:0000313" key="9">
    <source>
        <dbReference type="Proteomes" id="UP000043763"/>
    </source>
</evidence>
<dbReference type="PROSITE" id="PS01039">
    <property type="entry name" value="SBP_BACTERIAL_3"/>
    <property type="match status" value="1"/>
</dbReference>
<feature type="chain" id="PRO_5005194590" evidence="5">
    <location>
        <begin position="21"/>
        <end position="279"/>
    </location>
</feature>
<name>A0A0G4K930_9SPIR</name>
<comment type="subcellular location">
    <subcellularLocation>
        <location evidence="1">Cell envelope</location>
    </subcellularLocation>
</comment>
<dbReference type="SMART" id="SM00062">
    <property type="entry name" value="PBPb"/>
    <property type="match status" value="1"/>
</dbReference>
<feature type="domain" description="Solute-binding protein family 3/N-terminal" evidence="6">
    <location>
        <begin position="52"/>
        <end position="275"/>
    </location>
</feature>
<dbReference type="GO" id="GO:0015276">
    <property type="term" value="F:ligand-gated monoatomic ion channel activity"/>
    <property type="evidence" value="ECO:0007669"/>
    <property type="project" value="InterPro"/>
</dbReference>
<dbReference type="SUPFAM" id="SSF53850">
    <property type="entry name" value="Periplasmic binding protein-like II"/>
    <property type="match status" value="1"/>
</dbReference>
<evidence type="ECO:0000256" key="3">
    <source>
        <dbReference type="ARBA" id="ARBA00022729"/>
    </source>
</evidence>
<protein>
    <submittedName>
        <fullName evidence="8">Amino acid ABC transporter substrate-binding protein</fullName>
    </submittedName>
</protein>
<evidence type="ECO:0000259" key="7">
    <source>
        <dbReference type="SMART" id="SM00079"/>
    </source>
</evidence>
<dbReference type="GO" id="GO:0030313">
    <property type="term" value="C:cell envelope"/>
    <property type="evidence" value="ECO:0007669"/>
    <property type="project" value="UniProtKB-SubCell"/>
</dbReference>
<reference evidence="9" key="1">
    <citation type="submission" date="2015-04" db="EMBL/GenBank/DDBJ databases">
        <authorList>
            <person name="Mushtaq Mamoona"/>
        </authorList>
    </citation>
    <scope>NUCLEOTIDE SEQUENCE [LARGE SCALE GENOMIC DNA]</scope>
    <source>
        <strain evidence="9">AN4859/03</strain>
    </source>
</reference>
<accession>A0A0G4K930</accession>
<dbReference type="Proteomes" id="UP000043763">
    <property type="component" value="Unassembled WGS sequence"/>
</dbReference>